<keyword evidence="6" id="KW-0256">Endoplasmic reticulum</keyword>
<keyword evidence="17" id="KW-1185">Reference proteome</keyword>
<sequence length="191" mass="21181">MEWFSLEHGRTAYRADFVLYAGLVITLVIVLIVNGPRLRLPEFGALALTGLVGWSLIEYLLHRFVLHGLPPFRGWHAEHHRRPQALLGVPTVLSAPLIAAFVYLPALLLSDAWSAGALSLGVLAGYLAYSVTHHATHHWHGGNAWLKRRKRWHALHHHAGSAGRYGVSTVFWDHVFHSDESKPPPVPDAGA</sequence>
<evidence type="ECO:0000256" key="14">
    <source>
        <dbReference type="SAM" id="Phobius"/>
    </source>
</evidence>
<keyword evidence="3" id="KW-0444">Lipid biosynthesis</keyword>
<dbReference type="InterPro" id="IPR006694">
    <property type="entry name" value="Fatty_acid_hydroxylase"/>
</dbReference>
<dbReference type="AlphaFoldDB" id="A0A6M2BQM7"/>
<keyword evidence="4 14" id="KW-0812">Transmembrane</keyword>
<dbReference type="GO" id="GO:0006633">
    <property type="term" value="P:fatty acid biosynthetic process"/>
    <property type="evidence" value="ECO:0007669"/>
    <property type="project" value="UniProtKB-KW"/>
</dbReference>
<evidence type="ECO:0000256" key="9">
    <source>
        <dbReference type="ARBA" id="ARBA00022989"/>
    </source>
</evidence>
<evidence type="ECO:0000313" key="17">
    <source>
        <dbReference type="Proteomes" id="UP000472676"/>
    </source>
</evidence>
<evidence type="ECO:0000256" key="12">
    <source>
        <dbReference type="ARBA" id="ARBA00023136"/>
    </source>
</evidence>
<dbReference type="GO" id="GO:0080132">
    <property type="term" value="F:fatty acid 2-hydroxylase activity"/>
    <property type="evidence" value="ECO:0007669"/>
    <property type="project" value="InterPro"/>
</dbReference>
<accession>A0A6M2BQM7</accession>
<reference evidence="16 17" key="1">
    <citation type="journal article" date="2014" name="Int. J. Syst. Evol. Microbiol.">
        <title>Solimonas terrae sp. nov., isolated from soil.</title>
        <authorList>
            <person name="Kim S.J."/>
            <person name="Moon J.Y."/>
            <person name="Weon H.Y."/>
            <person name="Ahn J.H."/>
            <person name="Chen W.M."/>
            <person name="Kwon S.W."/>
        </authorList>
    </citation>
    <scope>NUCLEOTIDE SEQUENCE [LARGE SCALE GENOMIC DNA]</scope>
    <source>
        <strain evidence="16 17">KIS83-12</strain>
    </source>
</reference>
<dbReference type="EMBL" id="JAAMOW010000003">
    <property type="protein sequence ID" value="NGY04654.1"/>
    <property type="molecule type" value="Genomic_DNA"/>
</dbReference>
<evidence type="ECO:0000256" key="10">
    <source>
        <dbReference type="ARBA" id="ARBA00023002"/>
    </source>
</evidence>
<feature type="domain" description="Fatty acid hydroxylase" evidence="15">
    <location>
        <begin position="48"/>
        <end position="177"/>
    </location>
</feature>
<evidence type="ECO:0000259" key="15">
    <source>
        <dbReference type="Pfam" id="PF04116"/>
    </source>
</evidence>
<comment type="caution">
    <text evidence="16">The sequence shown here is derived from an EMBL/GenBank/DDBJ whole genome shotgun (WGS) entry which is preliminary data.</text>
</comment>
<keyword evidence="5" id="KW-0479">Metal-binding</keyword>
<evidence type="ECO:0000256" key="13">
    <source>
        <dbReference type="ARBA" id="ARBA00023160"/>
    </source>
</evidence>
<protein>
    <recommendedName>
        <fullName evidence="15">Fatty acid hydroxylase domain-containing protein</fullName>
    </recommendedName>
</protein>
<keyword evidence="13" id="KW-0275">Fatty acid biosynthesis</keyword>
<evidence type="ECO:0000256" key="11">
    <source>
        <dbReference type="ARBA" id="ARBA00023098"/>
    </source>
</evidence>
<dbReference type="RefSeq" id="WP_166254383.1">
    <property type="nucleotide sequence ID" value="NZ_JAAMOW010000003.1"/>
</dbReference>
<feature type="transmembrane region" description="Helical" evidence="14">
    <location>
        <begin position="45"/>
        <end position="65"/>
    </location>
</feature>
<evidence type="ECO:0000256" key="4">
    <source>
        <dbReference type="ARBA" id="ARBA00022692"/>
    </source>
</evidence>
<evidence type="ECO:0000256" key="8">
    <source>
        <dbReference type="ARBA" id="ARBA00022833"/>
    </source>
</evidence>
<dbReference type="PANTHER" id="PTHR12863">
    <property type="entry name" value="FATTY ACID HYDROXYLASE"/>
    <property type="match status" value="1"/>
</dbReference>
<feature type="transmembrane region" description="Helical" evidence="14">
    <location>
        <begin position="112"/>
        <end position="129"/>
    </location>
</feature>
<keyword evidence="10" id="KW-0560">Oxidoreductase</keyword>
<evidence type="ECO:0000256" key="3">
    <source>
        <dbReference type="ARBA" id="ARBA00022516"/>
    </source>
</evidence>
<keyword evidence="11" id="KW-0443">Lipid metabolism</keyword>
<keyword evidence="8" id="KW-0862">Zinc</keyword>
<gene>
    <name evidence="16" type="ORF">G7Y85_07755</name>
</gene>
<evidence type="ECO:0000256" key="6">
    <source>
        <dbReference type="ARBA" id="ARBA00022824"/>
    </source>
</evidence>
<proteinExistence type="predicted"/>
<comment type="subcellular location">
    <subcellularLocation>
        <location evidence="2">Endoplasmic reticulum membrane</location>
        <topology evidence="2">Multi-pass membrane protein</topology>
    </subcellularLocation>
</comment>
<evidence type="ECO:0000256" key="5">
    <source>
        <dbReference type="ARBA" id="ARBA00022723"/>
    </source>
</evidence>
<feature type="transmembrane region" description="Helical" evidence="14">
    <location>
        <begin position="85"/>
        <end position="106"/>
    </location>
</feature>
<organism evidence="16 17">
    <name type="scientific">Solimonas terrae</name>
    <dbReference type="NCBI Taxonomy" id="1396819"/>
    <lineage>
        <taxon>Bacteria</taxon>
        <taxon>Pseudomonadati</taxon>
        <taxon>Pseudomonadota</taxon>
        <taxon>Gammaproteobacteria</taxon>
        <taxon>Nevskiales</taxon>
        <taxon>Nevskiaceae</taxon>
        <taxon>Solimonas</taxon>
    </lineage>
</organism>
<name>A0A6M2BQM7_9GAMM</name>
<evidence type="ECO:0000256" key="2">
    <source>
        <dbReference type="ARBA" id="ARBA00004477"/>
    </source>
</evidence>
<comment type="cofactor">
    <cofactor evidence="1">
        <name>Zn(2+)</name>
        <dbReference type="ChEBI" id="CHEBI:29105"/>
    </cofactor>
</comment>
<feature type="transmembrane region" description="Helical" evidence="14">
    <location>
        <begin position="12"/>
        <end position="33"/>
    </location>
</feature>
<dbReference type="GO" id="GO:0016020">
    <property type="term" value="C:membrane"/>
    <property type="evidence" value="ECO:0007669"/>
    <property type="project" value="InterPro"/>
</dbReference>
<dbReference type="GO" id="GO:0005506">
    <property type="term" value="F:iron ion binding"/>
    <property type="evidence" value="ECO:0007669"/>
    <property type="project" value="InterPro"/>
</dbReference>
<evidence type="ECO:0000256" key="7">
    <source>
        <dbReference type="ARBA" id="ARBA00022832"/>
    </source>
</evidence>
<keyword evidence="12 14" id="KW-0472">Membrane</keyword>
<dbReference type="InterPro" id="IPR014430">
    <property type="entry name" value="Scs7"/>
</dbReference>
<keyword evidence="7" id="KW-0276">Fatty acid metabolism</keyword>
<evidence type="ECO:0000313" key="16">
    <source>
        <dbReference type="EMBL" id="NGY04654.1"/>
    </source>
</evidence>
<dbReference type="PANTHER" id="PTHR12863:SF1">
    <property type="entry name" value="FATTY ACID 2-HYDROXYLASE"/>
    <property type="match status" value="1"/>
</dbReference>
<evidence type="ECO:0000256" key="1">
    <source>
        <dbReference type="ARBA" id="ARBA00001947"/>
    </source>
</evidence>
<keyword evidence="9 14" id="KW-1133">Transmembrane helix</keyword>
<dbReference type="Proteomes" id="UP000472676">
    <property type="component" value="Unassembled WGS sequence"/>
</dbReference>
<dbReference type="Pfam" id="PF04116">
    <property type="entry name" value="FA_hydroxylase"/>
    <property type="match status" value="1"/>
</dbReference>